<keyword evidence="9" id="KW-0547">Nucleotide-binding</keyword>
<evidence type="ECO:0000256" key="5">
    <source>
        <dbReference type="ARBA" id="ARBA00022777"/>
    </source>
</evidence>
<evidence type="ECO:0000256" key="3">
    <source>
        <dbReference type="ARBA" id="ARBA00022553"/>
    </source>
</evidence>
<dbReference type="InterPro" id="IPR036890">
    <property type="entry name" value="HATPase_C_sf"/>
</dbReference>
<dbReference type="CDD" id="cd00082">
    <property type="entry name" value="HisKA"/>
    <property type="match status" value="1"/>
</dbReference>
<keyword evidence="5" id="KW-0418">Kinase</keyword>
<keyword evidence="3" id="KW-0597">Phosphoprotein</keyword>
<keyword evidence="7" id="KW-0812">Transmembrane</keyword>
<dbReference type="Pfam" id="PF22588">
    <property type="entry name" value="dCache_1_like"/>
    <property type="match status" value="1"/>
</dbReference>
<keyword evidence="7" id="KW-0472">Membrane</keyword>
<keyword evidence="9" id="KW-0067">ATP-binding</keyword>
<evidence type="ECO:0000256" key="4">
    <source>
        <dbReference type="ARBA" id="ARBA00022679"/>
    </source>
</evidence>
<feature type="compositionally biased region" description="Pro residues" evidence="6">
    <location>
        <begin position="596"/>
        <end position="608"/>
    </location>
</feature>
<feature type="region of interest" description="Disordered" evidence="6">
    <location>
        <begin position="593"/>
        <end position="631"/>
    </location>
</feature>
<evidence type="ECO:0000256" key="7">
    <source>
        <dbReference type="SAM" id="Phobius"/>
    </source>
</evidence>
<dbReference type="PRINTS" id="PR00344">
    <property type="entry name" value="BCTRLSENSOR"/>
</dbReference>
<dbReference type="EC" id="2.7.13.3" evidence="2"/>
<dbReference type="EMBL" id="JAXOJX010000047">
    <property type="protein sequence ID" value="MDZ5459616.1"/>
    <property type="molecule type" value="Genomic_DNA"/>
</dbReference>
<feature type="transmembrane region" description="Helical" evidence="7">
    <location>
        <begin position="315"/>
        <end position="340"/>
    </location>
</feature>
<dbReference type="Pfam" id="PF00512">
    <property type="entry name" value="HisKA"/>
    <property type="match status" value="1"/>
</dbReference>
<organism evidence="9 10">
    <name type="scientific">Azohydromonas lata</name>
    <dbReference type="NCBI Taxonomy" id="45677"/>
    <lineage>
        <taxon>Bacteria</taxon>
        <taxon>Pseudomonadati</taxon>
        <taxon>Pseudomonadota</taxon>
        <taxon>Betaproteobacteria</taxon>
        <taxon>Burkholderiales</taxon>
        <taxon>Sphaerotilaceae</taxon>
        <taxon>Azohydromonas</taxon>
    </lineage>
</organism>
<dbReference type="Gene3D" id="3.30.565.10">
    <property type="entry name" value="Histidine kinase-like ATPase, C-terminal domain"/>
    <property type="match status" value="1"/>
</dbReference>
<evidence type="ECO:0000313" key="9">
    <source>
        <dbReference type="EMBL" id="MDZ5459616.1"/>
    </source>
</evidence>
<dbReference type="PANTHER" id="PTHR43047:SF64">
    <property type="entry name" value="HISTIDINE KINASE CONTAINING CHEY-HOMOLOGOUS RECEIVER DOMAIN AND PAS DOMAIN-RELATED"/>
    <property type="match status" value="1"/>
</dbReference>
<feature type="transmembrane region" description="Helical" evidence="7">
    <location>
        <begin position="23"/>
        <end position="44"/>
    </location>
</feature>
<dbReference type="SUPFAM" id="SSF55874">
    <property type="entry name" value="ATPase domain of HSP90 chaperone/DNA topoisomerase II/histidine kinase"/>
    <property type="match status" value="1"/>
</dbReference>
<accession>A0ABU5IL70</accession>
<dbReference type="SMART" id="SM00388">
    <property type="entry name" value="HisKA"/>
    <property type="match status" value="1"/>
</dbReference>
<dbReference type="CDD" id="cd12914">
    <property type="entry name" value="PDC1_DGC_like"/>
    <property type="match status" value="1"/>
</dbReference>
<sequence length="657" mass="70661">MSTAVSPATEHDTPLHGSRREPLVLAFGALLIVALTVAAALVLWRAREDSLDTWRLYMENFSATAAEHASQTLRSADYALGSVVDHVQSLGVDSPERLREVARTRLVFEFIRERAAELPLLDVAAIVALDGEVLNFSRTFPAPAINLADRDYLQAHLSDPALTLFVSSPVKNRGTGRWTFYLARKIRTPAGQTIGLALAGIQSSYFERFYRSINLSEDDTAILLLRSDGTLLARHPPRPQALGQSYREAPSMRALTQAHAEGRSAATVQTSAPRTIDPSDTLPRMVTAHGVEGFPLAVSITTREQLMLAPWRRTAWLCALGVLLLDAAIAGMTIKLYLLLRRRHAALRQLDAARAAAEAAAAEKSRFLANLSHEVRTPLHGLLGMAQRMLQSPLQPAQRQQAQIIERTGRLVLGSIDEVLDFSHAAAGQPALEPVPVDLARLGRDCIALFEPQARLKGVVLHLDMDDGGRGSLVSADPLRLSQVVNLLLSNAVKFTSAGGVTLRIAHTGAGLWRLSVHDTGTGLTRRQHETLFEPNAPDGTAPRSDAALGEPRSTLGLATVQSLVLLLGGTVHARSTPGQGSEFWCELPLDSMGPAPAPAQPAPPLMPPAVETRQGQAQDQPAGTGDGISGELGRGIAMKKDVEALLGQRDGMRVVQ</sequence>
<gene>
    <name evidence="9" type="ORF">SM757_23850</name>
</gene>
<proteinExistence type="predicted"/>
<reference evidence="9 10" key="1">
    <citation type="submission" date="2023-11" db="EMBL/GenBank/DDBJ databases">
        <title>Draft genome of Azohydromonas lata strain H1 (DSM1123), a polyhydroxyalkanoate producer.</title>
        <authorList>
            <person name="Traversa D."/>
            <person name="D'Addabbo P."/>
            <person name="Pazzani C."/>
            <person name="Manzari C."/>
            <person name="Chiara M."/>
            <person name="Scrascia M."/>
        </authorList>
    </citation>
    <scope>NUCLEOTIDE SEQUENCE [LARGE SCALE GENOMIC DNA]</scope>
    <source>
        <strain evidence="9 10">H1</strain>
    </source>
</reference>
<keyword evidence="10" id="KW-1185">Reference proteome</keyword>
<dbReference type="InterPro" id="IPR036097">
    <property type="entry name" value="HisK_dim/P_sf"/>
</dbReference>
<dbReference type="GO" id="GO:0005524">
    <property type="term" value="F:ATP binding"/>
    <property type="evidence" value="ECO:0007669"/>
    <property type="project" value="UniProtKB-KW"/>
</dbReference>
<evidence type="ECO:0000256" key="2">
    <source>
        <dbReference type="ARBA" id="ARBA00012438"/>
    </source>
</evidence>
<dbReference type="SUPFAM" id="SSF47384">
    <property type="entry name" value="Homodimeric domain of signal transducing histidine kinase"/>
    <property type="match status" value="1"/>
</dbReference>
<dbReference type="CDD" id="cd12915">
    <property type="entry name" value="PDC2_DGC_like"/>
    <property type="match status" value="1"/>
</dbReference>
<dbReference type="PROSITE" id="PS50109">
    <property type="entry name" value="HIS_KIN"/>
    <property type="match status" value="1"/>
</dbReference>
<name>A0ABU5IL70_9BURK</name>
<dbReference type="InterPro" id="IPR005467">
    <property type="entry name" value="His_kinase_dom"/>
</dbReference>
<dbReference type="Gene3D" id="3.30.450.20">
    <property type="entry name" value="PAS domain"/>
    <property type="match status" value="2"/>
</dbReference>
<dbReference type="InterPro" id="IPR004358">
    <property type="entry name" value="Sig_transdc_His_kin-like_C"/>
</dbReference>
<protein>
    <recommendedName>
        <fullName evidence="2">histidine kinase</fullName>
        <ecNumber evidence="2">2.7.13.3</ecNumber>
    </recommendedName>
</protein>
<evidence type="ECO:0000256" key="6">
    <source>
        <dbReference type="SAM" id="MobiDB-lite"/>
    </source>
</evidence>
<dbReference type="SMART" id="SM00387">
    <property type="entry name" value="HATPase_c"/>
    <property type="match status" value="1"/>
</dbReference>
<dbReference type="Gene3D" id="1.10.287.130">
    <property type="match status" value="1"/>
</dbReference>
<comment type="catalytic activity">
    <reaction evidence="1">
        <text>ATP + protein L-histidine = ADP + protein N-phospho-L-histidine.</text>
        <dbReference type="EC" id="2.7.13.3"/>
    </reaction>
</comment>
<keyword evidence="7" id="KW-1133">Transmembrane helix</keyword>
<comment type="caution">
    <text evidence="9">The sequence shown here is derived from an EMBL/GenBank/DDBJ whole genome shotgun (WGS) entry which is preliminary data.</text>
</comment>
<dbReference type="Proteomes" id="UP001293718">
    <property type="component" value="Unassembled WGS sequence"/>
</dbReference>
<dbReference type="InterPro" id="IPR003594">
    <property type="entry name" value="HATPase_dom"/>
</dbReference>
<dbReference type="InterPro" id="IPR003661">
    <property type="entry name" value="HisK_dim/P_dom"/>
</dbReference>
<keyword evidence="4" id="KW-0808">Transferase</keyword>
<evidence type="ECO:0000313" key="10">
    <source>
        <dbReference type="Proteomes" id="UP001293718"/>
    </source>
</evidence>
<evidence type="ECO:0000259" key="8">
    <source>
        <dbReference type="PROSITE" id="PS50109"/>
    </source>
</evidence>
<dbReference type="RefSeq" id="WP_322467305.1">
    <property type="nucleotide sequence ID" value="NZ_JAXOJX010000047.1"/>
</dbReference>
<dbReference type="Pfam" id="PF02518">
    <property type="entry name" value="HATPase_c"/>
    <property type="match status" value="1"/>
</dbReference>
<dbReference type="InterPro" id="IPR054327">
    <property type="entry name" value="His-kinase-like_sensor"/>
</dbReference>
<evidence type="ECO:0000256" key="1">
    <source>
        <dbReference type="ARBA" id="ARBA00000085"/>
    </source>
</evidence>
<feature type="domain" description="Histidine kinase" evidence="8">
    <location>
        <begin position="370"/>
        <end position="592"/>
    </location>
</feature>
<dbReference type="PANTHER" id="PTHR43047">
    <property type="entry name" value="TWO-COMPONENT HISTIDINE PROTEIN KINASE"/>
    <property type="match status" value="1"/>
</dbReference>